<reference evidence="2" key="1">
    <citation type="submission" date="2022-05" db="EMBL/GenBank/DDBJ databases">
        <title>Single-amplified genomics reveal most streamlined microbe among free-living bacteria.</title>
        <authorList>
            <person name="Roda-Garcia J."/>
            <person name="Haro-Moreno J.M."/>
            <person name="Rodriguez-Valera F."/>
            <person name="Almagro-Moreno S."/>
            <person name="Lopez-Perez M."/>
        </authorList>
    </citation>
    <scope>NUCLEOTIDE SEQUENCE</scope>
    <source>
        <strain evidence="2">TMED112-D2-2</strain>
    </source>
</reference>
<evidence type="ECO:0000256" key="1">
    <source>
        <dbReference type="ARBA" id="ARBA00006484"/>
    </source>
</evidence>
<organism evidence="2 3">
    <name type="scientific">SAR86 cluster bacterium</name>
    <dbReference type="NCBI Taxonomy" id="2030880"/>
    <lineage>
        <taxon>Bacteria</taxon>
        <taxon>Pseudomonadati</taxon>
        <taxon>Pseudomonadota</taxon>
        <taxon>Gammaproteobacteria</taxon>
        <taxon>SAR86 cluster</taxon>
    </lineage>
</organism>
<sequence>MKDNKLVLISGSGRGLGASIAESFANKGYKVAINYFKSEKQAHELANKLGSDVLPFYADVSSKDDVIELNKNICDKFKKGPDILVNNAMTEYLFNGDLRKKAHEITWDEIQNHLDITIKGSLNLIQELFKNMKKNNFGRIINVGTNLFQNPVVPYHDYIIAKSGLLGLTRSFAKDLGEFGITVNMMSGGLLKVTDASAATPDEVFDAIASMTPLQRVTTTKDFSDALLFFASDEARSITGQNLTVDGGLTFN</sequence>
<dbReference type="EC" id="1.1.1.100" evidence="2"/>
<proteinExistence type="inferred from homology"/>
<dbReference type="GO" id="GO:0004316">
    <property type="term" value="F:3-oxoacyl-[acyl-carrier-protein] reductase (NADPH) activity"/>
    <property type="evidence" value="ECO:0007669"/>
    <property type="project" value="UniProtKB-EC"/>
</dbReference>
<dbReference type="AlphaFoldDB" id="A0A9Q8X2G3"/>
<dbReference type="InterPro" id="IPR050259">
    <property type="entry name" value="SDR"/>
</dbReference>
<comment type="similarity">
    <text evidence="1">Belongs to the short-chain dehydrogenases/reductases (SDR) family.</text>
</comment>
<dbReference type="PRINTS" id="PR00080">
    <property type="entry name" value="SDRFAMILY"/>
</dbReference>
<accession>A0A9Q8X2G3</accession>
<dbReference type="Pfam" id="PF13561">
    <property type="entry name" value="adh_short_C2"/>
    <property type="match status" value="1"/>
</dbReference>
<dbReference type="SUPFAM" id="SSF51735">
    <property type="entry name" value="NAD(P)-binding Rossmann-fold domains"/>
    <property type="match status" value="1"/>
</dbReference>
<name>A0A9Q8X2G3_9GAMM</name>
<evidence type="ECO:0000313" key="2">
    <source>
        <dbReference type="EMBL" id="URQ63227.1"/>
    </source>
</evidence>
<evidence type="ECO:0000313" key="3">
    <source>
        <dbReference type="Proteomes" id="UP001056381"/>
    </source>
</evidence>
<keyword evidence="2" id="KW-0560">Oxidoreductase</keyword>
<dbReference type="EMBL" id="CP097966">
    <property type="protein sequence ID" value="URQ63227.1"/>
    <property type="molecule type" value="Genomic_DNA"/>
</dbReference>
<gene>
    <name evidence="2" type="ORF">M9B40_00225</name>
</gene>
<dbReference type="NCBIfam" id="NF006393">
    <property type="entry name" value="PRK08642.1"/>
    <property type="match status" value="1"/>
</dbReference>
<dbReference type="Gene3D" id="3.40.50.720">
    <property type="entry name" value="NAD(P)-binding Rossmann-like Domain"/>
    <property type="match status" value="1"/>
</dbReference>
<dbReference type="Proteomes" id="UP001056381">
    <property type="component" value="Chromosome"/>
</dbReference>
<dbReference type="InterPro" id="IPR036291">
    <property type="entry name" value="NAD(P)-bd_dom_sf"/>
</dbReference>
<dbReference type="PRINTS" id="PR00081">
    <property type="entry name" value="GDHRDH"/>
</dbReference>
<dbReference type="PANTHER" id="PTHR42879">
    <property type="entry name" value="3-OXOACYL-(ACYL-CARRIER-PROTEIN) REDUCTASE"/>
    <property type="match status" value="1"/>
</dbReference>
<dbReference type="InterPro" id="IPR002347">
    <property type="entry name" value="SDR_fam"/>
</dbReference>
<keyword evidence="3" id="KW-1185">Reference proteome</keyword>
<protein>
    <submittedName>
        <fullName evidence="2">3-oxoacyl-ACP reductase</fullName>
        <ecNumber evidence="2">1.1.1.100</ecNumber>
    </submittedName>
</protein>
<dbReference type="PANTHER" id="PTHR42879:SF2">
    <property type="entry name" value="3-OXOACYL-[ACYL-CARRIER-PROTEIN] REDUCTASE FABG"/>
    <property type="match status" value="1"/>
</dbReference>